<dbReference type="PANTHER" id="PTHR43364:SF6">
    <property type="entry name" value="OXIDOREDUCTASE-RELATED"/>
    <property type="match status" value="1"/>
</dbReference>
<keyword evidence="3" id="KW-1185">Reference proteome</keyword>
<dbReference type="EMBL" id="WWEQ01000015">
    <property type="protein sequence ID" value="MYM19394.1"/>
    <property type="molecule type" value="Genomic_DNA"/>
</dbReference>
<comment type="caution">
    <text evidence="2">The sequence shown here is derived from an EMBL/GenBank/DDBJ whole genome shotgun (WGS) entry which is preliminary data.</text>
</comment>
<dbReference type="InterPro" id="IPR050523">
    <property type="entry name" value="AKR_Detox_Biosynth"/>
</dbReference>
<evidence type="ECO:0000259" key="1">
    <source>
        <dbReference type="Pfam" id="PF00248"/>
    </source>
</evidence>
<dbReference type="CDD" id="cd19081">
    <property type="entry name" value="AKR_AKR9C1"/>
    <property type="match status" value="1"/>
</dbReference>
<dbReference type="PANTHER" id="PTHR43364">
    <property type="entry name" value="NADH-SPECIFIC METHYLGLYOXAL REDUCTASE-RELATED"/>
    <property type="match status" value="1"/>
</dbReference>
<dbReference type="InterPro" id="IPR036812">
    <property type="entry name" value="NAD(P)_OxRdtase_dom_sf"/>
</dbReference>
<proteinExistence type="predicted"/>
<organism evidence="2 3">
    <name type="scientific">Brevibacterium rongguiense</name>
    <dbReference type="NCBI Taxonomy" id="2695267"/>
    <lineage>
        <taxon>Bacteria</taxon>
        <taxon>Bacillati</taxon>
        <taxon>Actinomycetota</taxon>
        <taxon>Actinomycetes</taxon>
        <taxon>Micrococcales</taxon>
        <taxon>Brevibacteriaceae</taxon>
        <taxon>Brevibacterium</taxon>
    </lineage>
</organism>
<feature type="domain" description="NADP-dependent oxidoreductase" evidence="1">
    <location>
        <begin position="19"/>
        <end position="320"/>
    </location>
</feature>
<evidence type="ECO:0000313" key="2">
    <source>
        <dbReference type="EMBL" id="MYM19394.1"/>
    </source>
</evidence>
<dbReference type="Gene3D" id="3.20.20.100">
    <property type="entry name" value="NADP-dependent oxidoreductase domain"/>
    <property type="match status" value="1"/>
</dbReference>
<dbReference type="RefSeq" id="WP_160952826.1">
    <property type="nucleotide sequence ID" value="NZ_WWEQ01000015.1"/>
</dbReference>
<dbReference type="SUPFAM" id="SSF51430">
    <property type="entry name" value="NAD(P)-linked oxidoreductase"/>
    <property type="match status" value="1"/>
</dbReference>
<gene>
    <name evidence="2" type="ORF">GSY69_05270</name>
</gene>
<dbReference type="InterPro" id="IPR023210">
    <property type="entry name" value="NADP_OxRdtase_dom"/>
</dbReference>
<name>A0A6N9H737_9MICO</name>
<dbReference type="Proteomes" id="UP000469215">
    <property type="component" value="Unassembled WGS sequence"/>
</dbReference>
<reference evidence="2 3" key="1">
    <citation type="submission" date="2020-01" db="EMBL/GenBank/DDBJ databases">
        <authorList>
            <person name="Deng T."/>
        </authorList>
    </citation>
    <scope>NUCLEOTIDE SEQUENCE [LARGE SCALE GENOMIC DNA]</scope>
    <source>
        <strain evidence="2 3">5221</strain>
    </source>
</reference>
<accession>A0A6N9H737</accession>
<protein>
    <submittedName>
        <fullName evidence="2">Aldo/keto reductase</fullName>
    </submittedName>
</protein>
<dbReference type="GO" id="GO:0005829">
    <property type="term" value="C:cytosol"/>
    <property type="evidence" value="ECO:0007669"/>
    <property type="project" value="TreeGrafter"/>
</dbReference>
<dbReference type="Pfam" id="PF00248">
    <property type="entry name" value="Aldo_ket_red"/>
    <property type="match status" value="1"/>
</dbReference>
<evidence type="ECO:0000313" key="3">
    <source>
        <dbReference type="Proteomes" id="UP000469215"/>
    </source>
</evidence>
<dbReference type="AlphaFoldDB" id="A0A6N9H737"/>
<sequence length="327" mass="34741">MTTEHTARIPRTDIEVFRLNLGGNVFGWTADREESFAVLDAFADRGGDFVDTADVYSAWGEGHTGGESEDIIGQWFERTGRRDETVIATKVGSWDQRPGLSPANVAAALDDSLRRLRTDRVDLYYAHRDDEETSAEDLAAGFDAVVRSGKARAIGMSNLSPERQRAWLEAARANGLAAPVAIQPQHSLVHRAAVEGTPGHPEDGYGALAREYDLAVFPYFALAAGFLTGKYRSAADVGSGARSAAVGGYATPAGFAVVDELLAVAAEVGAPPASVAIAWLLAKGATAPIASARTVEQLDPLFAAVDLALDAEQVARLDRASAPYLRE</sequence>